<gene>
    <name evidence="1" type="ORF">CHS0354_004824</name>
</gene>
<organism evidence="1 2">
    <name type="scientific">Potamilus streckersoni</name>
    <dbReference type="NCBI Taxonomy" id="2493646"/>
    <lineage>
        <taxon>Eukaryota</taxon>
        <taxon>Metazoa</taxon>
        <taxon>Spiralia</taxon>
        <taxon>Lophotrochozoa</taxon>
        <taxon>Mollusca</taxon>
        <taxon>Bivalvia</taxon>
        <taxon>Autobranchia</taxon>
        <taxon>Heteroconchia</taxon>
        <taxon>Palaeoheterodonta</taxon>
        <taxon>Unionida</taxon>
        <taxon>Unionoidea</taxon>
        <taxon>Unionidae</taxon>
        <taxon>Ambleminae</taxon>
        <taxon>Lampsilini</taxon>
        <taxon>Potamilus</taxon>
    </lineage>
</organism>
<reference evidence="1" key="1">
    <citation type="journal article" date="2021" name="Genome Biol. Evol.">
        <title>A High-Quality Reference Genome for a Parasitic Bivalve with Doubly Uniparental Inheritance (Bivalvia: Unionida).</title>
        <authorList>
            <person name="Smith C.H."/>
        </authorList>
    </citation>
    <scope>NUCLEOTIDE SEQUENCE</scope>
    <source>
        <strain evidence="1">CHS0354</strain>
    </source>
</reference>
<sequence length="141" mass="15767">MDPQNHLHHAVVPLPGIKPSLLLCLDINPAVVCNKKTVVHGRLKSVRHSIKSLRGNGPAQGYNQSQKHLVHRLLKSFDVTIAKFQSREGSQVVNITQDTTTMEQTAEQRNRMTPNWVHANTVIPNLTLRTIRTLGKQQATT</sequence>
<evidence type="ECO:0000313" key="2">
    <source>
        <dbReference type="Proteomes" id="UP001195483"/>
    </source>
</evidence>
<keyword evidence="2" id="KW-1185">Reference proteome</keyword>
<dbReference type="Proteomes" id="UP001195483">
    <property type="component" value="Unassembled WGS sequence"/>
</dbReference>
<accession>A0AAE0S9A3</accession>
<name>A0AAE0S9A3_9BIVA</name>
<dbReference type="AlphaFoldDB" id="A0AAE0S9A3"/>
<evidence type="ECO:0000313" key="1">
    <source>
        <dbReference type="EMBL" id="KAK3587538.1"/>
    </source>
</evidence>
<proteinExistence type="predicted"/>
<dbReference type="EMBL" id="JAEAOA010000355">
    <property type="protein sequence ID" value="KAK3587538.1"/>
    <property type="molecule type" value="Genomic_DNA"/>
</dbReference>
<reference evidence="1" key="3">
    <citation type="submission" date="2023-05" db="EMBL/GenBank/DDBJ databases">
        <authorList>
            <person name="Smith C.H."/>
        </authorList>
    </citation>
    <scope>NUCLEOTIDE SEQUENCE</scope>
    <source>
        <strain evidence="1">CHS0354</strain>
        <tissue evidence="1">Mantle</tissue>
    </source>
</reference>
<reference evidence="1" key="2">
    <citation type="journal article" date="2021" name="Genome Biol. Evol.">
        <title>Developing a high-quality reference genome for a parasitic bivalve with doubly uniparental inheritance (Bivalvia: Unionida).</title>
        <authorList>
            <person name="Smith C.H."/>
        </authorList>
    </citation>
    <scope>NUCLEOTIDE SEQUENCE</scope>
    <source>
        <strain evidence="1">CHS0354</strain>
        <tissue evidence="1">Mantle</tissue>
    </source>
</reference>
<protein>
    <submittedName>
        <fullName evidence="1">Uncharacterized protein</fullName>
    </submittedName>
</protein>
<comment type="caution">
    <text evidence="1">The sequence shown here is derived from an EMBL/GenBank/DDBJ whole genome shotgun (WGS) entry which is preliminary data.</text>
</comment>